<comment type="caution">
    <text evidence="1">The sequence shown here is derived from an EMBL/GenBank/DDBJ whole genome shotgun (WGS) entry which is preliminary data.</text>
</comment>
<dbReference type="SUPFAM" id="SSF55961">
    <property type="entry name" value="Bet v1-like"/>
    <property type="match status" value="1"/>
</dbReference>
<dbReference type="Proteomes" id="UP000321793">
    <property type="component" value="Unassembled WGS sequence"/>
</dbReference>
<sequence>MDTAFTVPAPPRDVWPWVVQLGKKRAGWYLPRRVERLVPPGRRALRRVDQRWQALAVGDVIPDYGGRDETFTVALLAPERHLVHTSTRGSMRMTWSIVLRPTGSDDGAEAATRLLFRVRLAPVRRQWVARTVGGLFDELTIRGLAAGLTERLTESARNRRPGPGERRPDE</sequence>
<keyword evidence="2" id="KW-1185">Reference proteome</keyword>
<name>A0A512SZ77_9MICO</name>
<accession>A0A512SZ77</accession>
<protein>
    <recommendedName>
        <fullName evidence="3">Polyketide cyclase</fullName>
    </recommendedName>
</protein>
<gene>
    <name evidence="1" type="ORF">KLO01_13010</name>
</gene>
<proteinExistence type="predicted"/>
<reference evidence="1 2" key="1">
    <citation type="submission" date="2019-07" db="EMBL/GenBank/DDBJ databases">
        <title>Whole genome shotgun sequence of Knoellia locipacati NBRC 109775.</title>
        <authorList>
            <person name="Hosoyama A."/>
            <person name="Uohara A."/>
            <person name="Ohji S."/>
            <person name="Ichikawa N."/>
        </authorList>
    </citation>
    <scope>NUCLEOTIDE SEQUENCE [LARGE SCALE GENOMIC DNA]</scope>
    <source>
        <strain evidence="1 2">NBRC 109775</strain>
    </source>
</reference>
<evidence type="ECO:0000313" key="1">
    <source>
        <dbReference type="EMBL" id="GEQ13254.1"/>
    </source>
</evidence>
<dbReference type="AlphaFoldDB" id="A0A512SZ77"/>
<evidence type="ECO:0008006" key="3">
    <source>
        <dbReference type="Google" id="ProtNLM"/>
    </source>
</evidence>
<dbReference type="EMBL" id="BKBA01000004">
    <property type="protein sequence ID" value="GEQ13254.1"/>
    <property type="molecule type" value="Genomic_DNA"/>
</dbReference>
<evidence type="ECO:0000313" key="2">
    <source>
        <dbReference type="Proteomes" id="UP000321793"/>
    </source>
</evidence>
<organism evidence="1 2">
    <name type="scientific">Knoellia locipacati</name>
    <dbReference type="NCBI Taxonomy" id="882824"/>
    <lineage>
        <taxon>Bacteria</taxon>
        <taxon>Bacillati</taxon>
        <taxon>Actinomycetota</taxon>
        <taxon>Actinomycetes</taxon>
        <taxon>Micrococcales</taxon>
        <taxon>Intrasporangiaceae</taxon>
        <taxon>Knoellia</taxon>
    </lineage>
</organism>